<proteinExistence type="predicted"/>
<accession>A0A542E5S6</accession>
<dbReference type="EMBL" id="VFMN01000001">
    <property type="protein sequence ID" value="TQJ10695.1"/>
    <property type="molecule type" value="Genomic_DNA"/>
</dbReference>
<dbReference type="OrthoDB" id="3373978at2"/>
<feature type="region of interest" description="Disordered" evidence="1">
    <location>
        <begin position="151"/>
        <end position="173"/>
    </location>
</feature>
<comment type="caution">
    <text evidence="2">The sequence shown here is derived from an EMBL/GenBank/DDBJ whole genome shotgun (WGS) entry which is preliminary data.</text>
</comment>
<name>A0A542E5S6_9MICO</name>
<keyword evidence="3" id="KW-1185">Reference proteome</keyword>
<dbReference type="RefSeq" id="WP_141849883.1">
    <property type="nucleotide sequence ID" value="NZ_VFMN01000001.1"/>
</dbReference>
<dbReference type="Proteomes" id="UP000317893">
    <property type="component" value="Unassembled WGS sequence"/>
</dbReference>
<sequence length="289" mass="28885">MTTTAPGAAPRVGLVTAAHAVDAPDPLEAALEAAGASVGRLGWDPDADPSAALAAADAASYGVLVLRPPLGEAGHLADLLAWAAAERVTRLANPADLLRWAVHRGHLTELGSRGVPVLPTRVVPAASDDVLDQLAECPWEELVVSSAVATGAEDEGGGDGPGGGSPPAALTGRRDDPAVLEHAALLAATADVVVQPRATSPRSLVLVGGALVAPADAGRAEDGDRSADLRAALAALQVAPARVDVVRVRLVDHDGIGVVAAVDAVAPDVGEHPRVLEALAAHLVGLARA</sequence>
<evidence type="ECO:0000313" key="3">
    <source>
        <dbReference type="Proteomes" id="UP000317893"/>
    </source>
</evidence>
<gene>
    <name evidence="2" type="ORF">FB458_3824</name>
</gene>
<protein>
    <submittedName>
        <fullName evidence="2">Uncharacterized protein</fullName>
    </submittedName>
</protein>
<evidence type="ECO:0000313" key="2">
    <source>
        <dbReference type="EMBL" id="TQJ10695.1"/>
    </source>
</evidence>
<organism evidence="2 3">
    <name type="scientific">Lapillicoccus jejuensis</name>
    <dbReference type="NCBI Taxonomy" id="402171"/>
    <lineage>
        <taxon>Bacteria</taxon>
        <taxon>Bacillati</taxon>
        <taxon>Actinomycetota</taxon>
        <taxon>Actinomycetes</taxon>
        <taxon>Micrococcales</taxon>
        <taxon>Intrasporangiaceae</taxon>
        <taxon>Lapillicoccus</taxon>
    </lineage>
</organism>
<reference evidence="2 3" key="1">
    <citation type="submission" date="2019-06" db="EMBL/GenBank/DDBJ databases">
        <title>Sequencing the genomes of 1000 actinobacteria strains.</title>
        <authorList>
            <person name="Klenk H.-P."/>
        </authorList>
    </citation>
    <scope>NUCLEOTIDE SEQUENCE [LARGE SCALE GENOMIC DNA]</scope>
    <source>
        <strain evidence="2 3">DSM 18607</strain>
    </source>
</reference>
<evidence type="ECO:0000256" key="1">
    <source>
        <dbReference type="SAM" id="MobiDB-lite"/>
    </source>
</evidence>
<dbReference type="AlphaFoldDB" id="A0A542E5S6"/>